<dbReference type="GO" id="GO:0003755">
    <property type="term" value="F:peptidyl-prolyl cis-trans isomerase activity"/>
    <property type="evidence" value="ECO:0007669"/>
    <property type="project" value="UniProtKB-KW"/>
</dbReference>
<evidence type="ECO:0000256" key="4">
    <source>
        <dbReference type="ARBA" id="ARBA00022692"/>
    </source>
</evidence>
<evidence type="ECO:0000256" key="9">
    <source>
        <dbReference type="ARBA" id="ARBA00040743"/>
    </source>
</evidence>
<dbReference type="Proteomes" id="UP000248395">
    <property type="component" value="Unassembled WGS sequence"/>
</dbReference>
<dbReference type="InterPro" id="IPR000297">
    <property type="entry name" value="PPIase_PpiC"/>
</dbReference>
<comment type="similarity">
    <text evidence="8">Belongs to the PpiD chaperone family.</text>
</comment>
<name>A0A318JL64_9NEIS</name>
<keyword evidence="3" id="KW-0997">Cell inner membrane</keyword>
<dbReference type="PANTHER" id="PTHR47529:SF1">
    <property type="entry name" value="PERIPLASMIC CHAPERONE PPID"/>
    <property type="match status" value="1"/>
</dbReference>
<comment type="subcellular location">
    <subcellularLocation>
        <location evidence="1">Cell inner membrane</location>
        <topology evidence="1">Single-pass type II membrane protein</topology>
        <orientation evidence="1">Periplasmic side</orientation>
    </subcellularLocation>
</comment>
<dbReference type="GO" id="GO:0005886">
    <property type="term" value="C:plasma membrane"/>
    <property type="evidence" value="ECO:0007669"/>
    <property type="project" value="UniProtKB-SubCell"/>
</dbReference>
<dbReference type="AlphaFoldDB" id="A0A318JL64"/>
<protein>
    <recommendedName>
        <fullName evidence="9">Periplasmic chaperone PpiD</fullName>
    </recommendedName>
    <alternativeName>
        <fullName evidence="10">Periplasmic folding chaperone</fullName>
    </alternativeName>
</protein>
<dbReference type="OrthoDB" id="9812372at2"/>
<keyword evidence="2" id="KW-1003">Cell membrane</keyword>
<comment type="caution">
    <text evidence="14">The sequence shown here is derived from an EMBL/GenBank/DDBJ whole genome shotgun (WGS) entry which is preliminary data.</text>
</comment>
<evidence type="ECO:0000256" key="2">
    <source>
        <dbReference type="ARBA" id="ARBA00022475"/>
    </source>
</evidence>
<dbReference type="EMBL" id="QJKC01000007">
    <property type="protein sequence ID" value="PXX48401.1"/>
    <property type="molecule type" value="Genomic_DNA"/>
</dbReference>
<organism evidence="14 15">
    <name type="scientific">Aquitalea magnusonii</name>
    <dbReference type="NCBI Taxonomy" id="332411"/>
    <lineage>
        <taxon>Bacteria</taxon>
        <taxon>Pseudomonadati</taxon>
        <taxon>Pseudomonadota</taxon>
        <taxon>Betaproteobacteria</taxon>
        <taxon>Neisseriales</taxon>
        <taxon>Chromobacteriaceae</taxon>
        <taxon>Aquitalea</taxon>
    </lineage>
</organism>
<dbReference type="PANTHER" id="PTHR47529">
    <property type="entry name" value="PEPTIDYL-PROLYL CIS-TRANS ISOMERASE D"/>
    <property type="match status" value="1"/>
</dbReference>
<accession>A0A318JL64</accession>
<dbReference type="Gene3D" id="1.10.4030.10">
    <property type="entry name" value="Porin chaperone SurA, peptide-binding domain"/>
    <property type="match status" value="1"/>
</dbReference>
<dbReference type="InterPro" id="IPR027304">
    <property type="entry name" value="Trigger_fact/SurA_dom_sf"/>
</dbReference>
<evidence type="ECO:0000259" key="13">
    <source>
        <dbReference type="PROSITE" id="PS50198"/>
    </source>
</evidence>
<feature type="transmembrane region" description="Helical" evidence="12">
    <location>
        <begin position="12"/>
        <end position="32"/>
    </location>
</feature>
<dbReference type="InterPro" id="IPR046357">
    <property type="entry name" value="PPIase_dom_sf"/>
</dbReference>
<dbReference type="Pfam" id="PF13624">
    <property type="entry name" value="SurA_N_3"/>
    <property type="match status" value="1"/>
</dbReference>
<evidence type="ECO:0000256" key="3">
    <source>
        <dbReference type="ARBA" id="ARBA00022519"/>
    </source>
</evidence>
<evidence type="ECO:0000256" key="10">
    <source>
        <dbReference type="ARBA" id="ARBA00042775"/>
    </source>
</evidence>
<evidence type="ECO:0000313" key="14">
    <source>
        <dbReference type="EMBL" id="PXX48401.1"/>
    </source>
</evidence>
<keyword evidence="11 14" id="KW-0413">Isomerase</keyword>
<dbReference type="InterPro" id="IPR052029">
    <property type="entry name" value="PpiD_chaperone"/>
</dbReference>
<dbReference type="Gene3D" id="3.10.50.40">
    <property type="match status" value="1"/>
</dbReference>
<gene>
    <name evidence="14" type="ORF">DFR38_107187</name>
</gene>
<evidence type="ECO:0000256" key="5">
    <source>
        <dbReference type="ARBA" id="ARBA00022989"/>
    </source>
</evidence>
<evidence type="ECO:0000256" key="11">
    <source>
        <dbReference type="PROSITE-ProRule" id="PRU00278"/>
    </source>
</evidence>
<dbReference type="SUPFAM" id="SSF54534">
    <property type="entry name" value="FKBP-like"/>
    <property type="match status" value="1"/>
</dbReference>
<dbReference type="Pfam" id="PF13145">
    <property type="entry name" value="Rotamase_2"/>
    <property type="match status" value="1"/>
</dbReference>
<sequence length="614" mass="66540">MFDFVQNNKIAIQVILGAVALTFVGFGVGSYSSAVEDPYLAKVGSAKIYKRDLDRLLEGQPSDAATRQQAMDDLIRQNLLLAAAHDGGAVVTPEQLRKVIAGITELQENGQFSAARYKEFLAARNMSPEAFEAKISRDIMLQNQINNFAGTGFVSRSMVERLGSLMAEERQVRLLLLKPADFAAQVKTDDKALQAFYDANAKRFRSAEAVKLDYVVLSPQAVAAGLAVSDAEVKQYYEQHKAELAGEERRASHILLTVPKDAKPADKAKVKAEAEALLKQLRADPSKFADIAKAKSQDPGSAANGGDLGFFAHGVMVKPFDDVVFRMQPGKISEVVETEFGYHIIKLDEIKQPDFAAVKSAVEAKLKQQKAAGQLRSMSDKLAEVAYQQADSLKGVQDALKLEIKHSDWLSRDKKPADPALANAKVLDAAFSDDVLKKKHNSEPVDIGGGNLLVVRVADHQPARQQTLAEVREQIKAELIATEGAKLAEKQGQALLAQLKAGKAVDAPKWGELQAVSRRNPGALPTADVRAVFAVAASPLPAFAGSKHDNGDYAIYQIASVAAGAPVNDAERAQLAAAMEQMSARNQLGSYLETLRQKYPIKMGKQQLNDQSEQ</sequence>
<reference evidence="14 15" key="1">
    <citation type="submission" date="2018-05" db="EMBL/GenBank/DDBJ databases">
        <title>Genomic Encyclopedia of Type Strains, Phase IV (KMG-IV): sequencing the most valuable type-strain genomes for metagenomic binning, comparative biology and taxonomic classification.</title>
        <authorList>
            <person name="Goeker M."/>
        </authorList>
    </citation>
    <scope>NUCLEOTIDE SEQUENCE [LARGE SCALE GENOMIC DNA]</scope>
    <source>
        <strain evidence="14 15">DSM 25134</strain>
    </source>
</reference>
<proteinExistence type="inferred from homology"/>
<keyword evidence="15" id="KW-1185">Reference proteome</keyword>
<dbReference type="SUPFAM" id="SSF109998">
    <property type="entry name" value="Triger factor/SurA peptide-binding domain-like"/>
    <property type="match status" value="1"/>
</dbReference>
<evidence type="ECO:0000256" key="7">
    <source>
        <dbReference type="ARBA" id="ARBA00023186"/>
    </source>
</evidence>
<dbReference type="Pfam" id="PF00639">
    <property type="entry name" value="Rotamase"/>
    <property type="match status" value="1"/>
</dbReference>
<keyword evidence="11" id="KW-0697">Rotamase</keyword>
<evidence type="ECO:0000256" key="8">
    <source>
        <dbReference type="ARBA" id="ARBA00038408"/>
    </source>
</evidence>
<dbReference type="PROSITE" id="PS50198">
    <property type="entry name" value="PPIC_PPIASE_2"/>
    <property type="match status" value="1"/>
</dbReference>
<dbReference type="RefSeq" id="WP_059285395.1">
    <property type="nucleotide sequence ID" value="NZ_LNQU01000024.1"/>
</dbReference>
<evidence type="ECO:0000256" key="6">
    <source>
        <dbReference type="ARBA" id="ARBA00023136"/>
    </source>
</evidence>
<evidence type="ECO:0000256" key="12">
    <source>
        <dbReference type="SAM" id="Phobius"/>
    </source>
</evidence>
<feature type="domain" description="PpiC" evidence="13">
    <location>
        <begin position="246"/>
        <end position="349"/>
    </location>
</feature>
<keyword evidence="6 12" id="KW-0472">Membrane</keyword>
<keyword evidence="4 12" id="KW-0812">Transmembrane</keyword>
<keyword evidence="7" id="KW-0143">Chaperone</keyword>
<evidence type="ECO:0000256" key="1">
    <source>
        <dbReference type="ARBA" id="ARBA00004382"/>
    </source>
</evidence>
<keyword evidence="5 12" id="KW-1133">Transmembrane helix</keyword>
<evidence type="ECO:0000313" key="15">
    <source>
        <dbReference type="Proteomes" id="UP000248395"/>
    </source>
</evidence>